<keyword evidence="2" id="KW-0812">Transmembrane</keyword>
<feature type="transmembrane region" description="Helical" evidence="2">
    <location>
        <begin position="25"/>
        <end position="43"/>
    </location>
</feature>
<evidence type="ECO:0000313" key="4">
    <source>
        <dbReference type="Proteomes" id="UP000011602"/>
    </source>
</evidence>
<dbReference type="PATRIC" id="fig|1227499.3.peg.2216"/>
<comment type="caution">
    <text evidence="3">The sequence shown here is derived from an EMBL/GenBank/DDBJ whole genome shotgun (WGS) entry which is preliminary data.</text>
</comment>
<feature type="region of interest" description="Disordered" evidence="1">
    <location>
        <begin position="73"/>
        <end position="138"/>
    </location>
</feature>
<reference evidence="3 4" key="1">
    <citation type="journal article" date="2014" name="PLoS Genet.">
        <title>Phylogenetically driven sequencing of extremely halophilic archaea reveals strategies for static and dynamic osmo-response.</title>
        <authorList>
            <person name="Becker E.A."/>
            <person name="Seitzer P.M."/>
            <person name="Tritt A."/>
            <person name="Larsen D."/>
            <person name="Krusor M."/>
            <person name="Yao A.I."/>
            <person name="Wu D."/>
            <person name="Madern D."/>
            <person name="Eisen J.A."/>
            <person name="Darling A.E."/>
            <person name="Facciotti M.T."/>
        </authorList>
    </citation>
    <scope>NUCLEOTIDE SEQUENCE [LARGE SCALE GENOMIC DNA]</scope>
    <source>
        <strain evidence="3 4">JCM 12255</strain>
    </source>
</reference>
<feature type="compositionally biased region" description="Basic and acidic residues" evidence="1">
    <location>
        <begin position="127"/>
        <end position="138"/>
    </location>
</feature>
<sequence length="138" mass="14458">MNSDSAESTSASAQSSGTPLSSRSAIVVAVVLALLGSSLLARTAVVDPVISVVFAVAGVGFGTVIVLRHLRRRGPRDAADRDASNDGDGDDAESDVWNAIPSNQYAGRHVESGGLARGEQEQALSDVQERAEEIERRR</sequence>
<name>L9X215_9EURY</name>
<evidence type="ECO:0000256" key="2">
    <source>
        <dbReference type="SAM" id="Phobius"/>
    </source>
</evidence>
<dbReference type="RefSeq" id="WP_007259462.1">
    <property type="nucleotide sequence ID" value="NZ_AOHZ01000048.1"/>
</dbReference>
<organism evidence="3 4">
    <name type="scientific">Natronolimnohabitans innermongolicus JCM 12255</name>
    <dbReference type="NCBI Taxonomy" id="1227499"/>
    <lineage>
        <taxon>Archaea</taxon>
        <taxon>Methanobacteriati</taxon>
        <taxon>Methanobacteriota</taxon>
        <taxon>Stenosarchaea group</taxon>
        <taxon>Halobacteria</taxon>
        <taxon>Halobacteriales</taxon>
        <taxon>Natrialbaceae</taxon>
        <taxon>Natronolimnohabitans</taxon>
    </lineage>
</organism>
<evidence type="ECO:0000313" key="3">
    <source>
        <dbReference type="EMBL" id="ELY55770.1"/>
    </source>
</evidence>
<evidence type="ECO:0000256" key="1">
    <source>
        <dbReference type="SAM" id="MobiDB-lite"/>
    </source>
</evidence>
<dbReference type="AlphaFoldDB" id="L9X215"/>
<dbReference type="eggNOG" id="arCOG10705">
    <property type="taxonomic scope" value="Archaea"/>
</dbReference>
<proteinExistence type="predicted"/>
<keyword evidence="2" id="KW-0472">Membrane</keyword>
<gene>
    <name evidence="3" type="ORF">C493_10907</name>
</gene>
<accession>L9X215</accession>
<feature type="compositionally biased region" description="Acidic residues" evidence="1">
    <location>
        <begin position="85"/>
        <end position="94"/>
    </location>
</feature>
<keyword evidence="4" id="KW-1185">Reference proteome</keyword>
<feature type="compositionally biased region" description="Basic and acidic residues" evidence="1">
    <location>
        <begin position="75"/>
        <end position="84"/>
    </location>
</feature>
<dbReference type="Proteomes" id="UP000011602">
    <property type="component" value="Unassembled WGS sequence"/>
</dbReference>
<feature type="transmembrane region" description="Helical" evidence="2">
    <location>
        <begin position="49"/>
        <end position="67"/>
    </location>
</feature>
<protein>
    <submittedName>
        <fullName evidence="3">Uncharacterized protein</fullName>
    </submittedName>
</protein>
<keyword evidence="2" id="KW-1133">Transmembrane helix</keyword>
<dbReference type="EMBL" id="AOHZ01000048">
    <property type="protein sequence ID" value="ELY55770.1"/>
    <property type="molecule type" value="Genomic_DNA"/>
</dbReference>